<evidence type="ECO:0000313" key="12">
    <source>
        <dbReference type="EMBL" id="KAL0408758.1"/>
    </source>
</evidence>
<evidence type="ECO:0000256" key="6">
    <source>
        <dbReference type="ARBA" id="ARBA00023125"/>
    </source>
</evidence>
<dbReference type="InterPro" id="IPR004333">
    <property type="entry name" value="SBP_dom"/>
</dbReference>
<dbReference type="Pfam" id="PF03110">
    <property type="entry name" value="SBP"/>
    <property type="match status" value="1"/>
</dbReference>
<dbReference type="SUPFAM" id="SSF103612">
    <property type="entry name" value="SBT domain"/>
    <property type="match status" value="1"/>
</dbReference>
<feature type="domain" description="SBP-type" evidence="11">
    <location>
        <begin position="114"/>
        <end position="191"/>
    </location>
</feature>
<evidence type="ECO:0000259" key="11">
    <source>
        <dbReference type="PROSITE" id="PS51141"/>
    </source>
</evidence>
<gene>
    <name evidence="12" type="ORF">Sradi_1810200</name>
</gene>
<evidence type="ECO:0000256" key="4">
    <source>
        <dbReference type="ARBA" id="ARBA00022833"/>
    </source>
</evidence>
<evidence type="ECO:0000256" key="3">
    <source>
        <dbReference type="ARBA" id="ARBA00022771"/>
    </source>
</evidence>
<organism evidence="12">
    <name type="scientific">Sesamum radiatum</name>
    <name type="common">Black benniseed</name>
    <dbReference type="NCBI Taxonomy" id="300843"/>
    <lineage>
        <taxon>Eukaryota</taxon>
        <taxon>Viridiplantae</taxon>
        <taxon>Streptophyta</taxon>
        <taxon>Embryophyta</taxon>
        <taxon>Tracheophyta</taxon>
        <taxon>Spermatophyta</taxon>
        <taxon>Magnoliopsida</taxon>
        <taxon>eudicotyledons</taxon>
        <taxon>Gunneridae</taxon>
        <taxon>Pentapetalae</taxon>
        <taxon>asterids</taxon>
        <taxon>lamiids</taxon>
        <taxon>Lamiales</taxon>
        <taxon>Pedaliaceae</taxon>
        <taxon>Sesamum</taxon>
    </lineage>
</organism>
<dbReference type="InterPro" id="IPR036893">
    <property type="entry name" value="SBP_sf"/>
</dbReference>
<comment type="function">
    <text evidence="9">Probable transcriptional factor. Binds to the promoter of the SQUAMOSA gene.</text>
</comment>
<evidence type="ECO:0000256" key="5">
    <source>
        <dbReference type="ARBA" id="ARBA00023015"/>
    </source>
</evidence>
<dbReference type="PANTHER" id="PTHR31251:SF226">
    <property type="entry name" value="SQUAMOSA PROMOTER-BINDING-LIKE PROTEIN 6"/>
    <property type="match status" value="1"/>
</dbReference>
<dbReference type="GO" id="GO:0005634">
    <property type="term" value="C:nucleus"/>
    <property type="evidence" value="ECO:0007669"/>
    <property type="project" value="UniProtKB-SubCell"/>
</dbReference>
<evidence type="ECO:0000256" key="9">
    <source>
        <dbReference type="ARBA" id="ARBA00056472"/>
    </source>
</evidence>
<comment type="subcellular location">
    <subcellularLocation>
        <location evidence="1">Nucleus</location>
    </subcellularLocation>
</comment>
<comment type="caution">
    <text evidence="12">The sequence shown here is derived from an EMBL/GenBank/DDBJ whole genome shotgun (WGS) entry which is preliminary data.</text>
</comment>
<dbReference type="FunFam" id="4.10.1100.10:FF:000001">
    <property type="entry name" value="Squamosa promoter-binding-like protein 14"/>
    <property type="match status" value="1"/>
</dbReference>
<dbReference type="GO" id="GO:0008270">
    <property type="term" value="F:zinc ion binding"/>
    <property type="evidence" value="ECO:0007669"/>
    <property type="project" value="UniProtKB-KW"/>
</dbReference>
<name>A0AAW2TW37_SESRA</name>
<keyword evidence="2" id="KW-0479">Metal-binding</keyword>
<dbReference type="InterPro" id="IPR044817">
    <property type="entry name" value="SBP-like"/>
</dbReference>
<keyword evidence="3 10" id="KW-0863">Zinc-finger</keyword>
<dbReference type="Gene3D" id="4.10.1100.10">
    <property type="entry name" value="Transcription factor, SBP-box domain"/>
    <property type="match status" value="1"/>
</dbReference>
<accession>A0AAW2TW37</accession>
<sequence length="409" mass="44755">MPSRNSVESMAFVEPVLPDTMRKSAFGDQCLKISGDEANDPSGKSLLSTSTISLNSLMEFSTRFSSSTNAAIDEKLAASKEKNGDQFSVDNSVSSPEPFVPAKRARITNLQSQIPTCQVLGCNKDLSSSKDYHKRHKVCDVHSKTAVVIVNGIQQRFCQQCSRFHVLAEFDEGKRSCRKRLAGHNERRRKPQFDNHLGAAYLTTDASNFSRFLSGGFFGLQYNEPANRSGHLKLEEEPSQISQLSAPLKFSQSLPKCLLHLHGMGKQYPSKNCLNNSLSVPELSVGSNSSCALSLLSAQSQNLVSTSAGTSTPHPQIAKENLHANLCTIQNSAKRFGSDNLAPSIVNSSGADQERIVVGLEVPQTELSQEGANTVDLLELSIHLQRVEQQKHYIQVKLENGIFCQSTIT</sequence>
<keyword evidence="4" id="KW-0862">Zinc</keyword>
<dbReference type="EMBL" id="JACGWJ010000007">
    <property type="protein sequence ID" value="KAL0408758.1"/>
    <property type="molecule type" value="Genomic_DNA"/>
</dbReference>
<evidence type="ECO:0000256" key="8">
    <source>
        <dbReference type="ARBA" id="ARBA00023242"/>
    </source>
</evidence>
<reference evidence="12" key="2">
    <citation type="journal article" date="2024" name="Plant">
        <title>Genomic evolution and insights into agronomic trait innovations of Sesamum species.</title>
        <authorList>
            <person name="Miao H."/>
            <person name="Wang L."/>
            <person name="Qu L."/>
            <person name="Liu H."/>
            <person name="Sun Y."/>
            <person name="Le M."/>
            <person name="Wang Q."/>
            <person name="Wei S."/>
            <person name="Zheng Y."/>
            <person name="Lin W."/>
            <person name="Duan Y."/>
            <person name="Cao H."/>
            <person name="Xiong S."/>
            <person name="Wang X."/>
            <person name="Wei L."/>
            <person name="Li C."/>
            <person name="Ma Q."/>
            <person name="Ju M."/>
            <person name="Zhao R."/>
            <person name="Li G."/>
            <person name="Mu C."/>
            <person name="Tian Q."/>
            <person name="Mei H."/>
            <person name="Zhang T."/>
            <person name="Gao T."/>
            <person name="Zhang H."/>
        </authorList>
    </citation>
    <scope>NUCLEOTIDE SEQUENCE</scope>
    <source>
        <strain evidence="12">G02</strain>
    </source>
</reference>
<keyword evidence="8" id="KW-0539">Nucleus</keyword>
<keyword evidence="5" id="KW-0805">Transcription regulation</keyword>
<dbReference type="GO" id="GO:0003677">
    <property type="term" value="F:DNA binding"/>
    <property type="evidence" value="ECO:0007669"/>
    <property type="project" value="UniProtKB-KW"/>
</dbReference>
<evidence type="ECO:0000256" key="1">
    <source>
        <dbReference type="ARBA" id="ARBA00004123"/>
    </source>
</evidence>
<dbReference type="PROSITE" id="PS51141">
    <property type="entry name" value="ZF_SBP"/>
    <property type="match status" value="1"/>
</dbReference>
<protein>
    <submittedName>
        <fullName evidence="12">Squamosa promoter-binding-like protein 6</fullName>
    </submittedName>
</protein>
<proteinExistence type="predicted"/>
<dbReference type="AlphaFoldDB" id="A0AAW2TW37"/>
<evidence type="ECO:0000256" key="7">
    <source>
        <dbReference type="ARBA" id="ARBA00023163"/>
    </source>
</evidence>
<reference evidence="12" key="1">
    <citation type="submission" date="2020-06" db="EMBL/GenBank/DDBJ databases">
        <authorList>
            <person name="Li T."/>
            <person name="Hu X."/>
            <person name="Zhang T."/>
            <person name="Song X."/>
            <person name="Zhang H."/>
            <person name="Dai N."/>
            <person name="Sheng W."/>
            <person name="Hou X."/>
            <person name="Wei L."/>
        </authorList>
    </citation>
    <scope>NUCLEOTIDE SEQUENCE</scope>
    <source>
        <strain evidence="12">G02</strain>
        <tissue evidence="12">Leaf</tissue>
    </source>
</reference>
<evidence type="ECO:0000256" key="10">
    <source>
        <dbReference type="PROSITE-ProRule" id="PRU00470"/>
    </source>
</evidence>
<keyword evidence="6" id="KW-0238">DNA-binding</keyword>
<keyword evidence="7" id="KW-0804">Transcription</keyword>
<dbReference type="PANTHER" id="PTHR31251">
    <property type="entry name" value="SQUAMOSA PROMOTER-BINDING-LIKE PROTEIN 4"/>
    <property type="match status" value="1"/>
</dbReference>
<evidence type="ECO:0000256" key="2">
    <source>
        <dbReference type="ARBA" id="ARBA00022723"/>
    </source>
</evidence>